<dbReference type="EMBL" id="CM047904">
    <property type="protein sequence ID" value="KAJ0091560.1"/>
    <property type="molecule type" value="Genomic_DNA"/>
</dbReference>
<proteinExistence type="predicted"/>
<accession>A0ACC1AY56</accession>
<evidence type="ECO:0000313" key="2">
    <source>
        <dbReference type="Proteomes" id="UP001164250"/>
    </source>
</evidence>
<dbReference type="Proteomes" id="UP001164250">
    <property type="component" value="Chromosome 8"/>
</dbReference>
<keyword evidence="2" id="KW-1185">Reference proteome</keyword>
<gene>
    <name evidence="1" type="ORF">Patl1_13469</name>
</gene>
<sequence>MTTLPEIVDLFSRLTSHLQTLNQNEEEEEEELSINLSISKLNKSLNISQNSRVRVLDAALSLMCFGAPKVFDSVIEFSVKTIISVLSSSITCKVISFRNEEILQIGSSISRHDCEELMEACNDVLEKLRGRGVLSHLLLRAVVRVAVSACLYRFSFPFKVFLDVKSIDGRTSAVSKLLCYLPREFSLENHEIPLRLLFWYLDPLMLKHDVSKILQDTTERPFLCLKKELHERVDWHAIVICLALSPVIFIETRALLHNWFLLTLIPLGGTTFHLEKFIRAHTDSLHLNFYNRGLSSILELLIGLISVILDIISCPSWWGLSLEFGSKLPFSSAYFPYKNHLLRTLAGPLTSESFVRLVHATSKPVLHVTKIDPTINLSAMKVGTIDHKSIWALAISFPDWFYFASILLFSERFQGNFHLKGSLGKPKIGQMQDVEAVSAAAARYIAWILNPIDKSKQELVVEILTKISGAWTLNQFSSGENHKEEAGYRKKIKKPKLNDSKEDYTVEKEYDCQSIGLWLKEFQSLYVQYSMVSVNNPSSHGVKGSNGLNLKQNVLFRRIPLGILVGFPSCINEDGCELLLHYAATGRIIHLGETSGVGLKHGKGKAHELEDSVLFPAKFNKREAMAGACLVFSLTDIIENMSTSLYETDERGVDFICQVKIKAAKYLINCIKRLIQLHIDEDGVQTLIDLSGRLMRWRHQGQVVVQVDKDLDEVINALSNKYRQFEIP</sequence>
<name>A0ACC1AY56_9ROSI</name>
<evidence type="ECO:0000313" key="1">
    <source>
        <dbReference type="EMBL" id="KAJ0091560.1"/>
    </source>
</evidence>
<comment type="caution">
    <text evidence="1">The sequence shown here is derived from an EMBL/GenBank/DDBJ whole genome shotgun (WGS) entry which is preliminary data.</text>
</comment>
<reference evidence="2" key="1">
    <citation type="journal article" date="2023" name="G3 (Bethesda)">
        <title>Genome assembly and association tests identify interacting loci associated with vigor, precocity, and sex in interspecific pistachio rootstocks.</title>
        <authorList>
            <person name="Palmer W."/>
            <person name="Jacygrad E."/>
            <person name="Sagayaradj S."/>
            <person name="Cavanaugh K."/>
            <person name="Han R."/>
            <person name="Bertier L."/>
            <person name="Beede B."/>
            <person name="Kafkas S."/>
            <person name="Golino D."/>
            <person name="Preece J."/>
            <person name="Michelmore R."/>
        </authorList>
    </citation>
    <scope>NUCLEOTIDE SEQUENCE [LARGE SCALE GENOMIC DNA]</scope>
</reference>
<protein>
    <submittedName>
        <fullName evidence="1">Uncharacterized protein</fullName>
    </submittedName>
</protein>
<organism evidence="1 2">
    <name type="scientific">Pistacia atlantica</name>
    <dbReference type="NCBI Taxonomy" id="434234"/>
    <lineage>
        <taxon>Eukaryota</taxon>
        <taxon>Viridiplantae</taxon>
        <taxon>Streptophyta</taxon>
        <taxon>Embryophyta</taxon>
        <taxon>Tracheophyta</taxon>
        <taxon>Spermatophyta</taxon>
        <taxon>Magnoliopsida</taxon>
        <taxon>eudicotyledons</taxon>
        <taxon>Gunneridae</taxon>
        <taxon>Pentapetalae</taxon>
        <taxon>rosids</taxon>
        <taxon>malvids</taxon>
        <taxon>Sapindales</taxon>
        <taxon>Anacardiaceae</taxon>
        <taxon>Pistacia</taxon>
    </lineage>
</organism>